<dbReference type="CDD" id="cd06261">
    <property type="entry name" value="TM_PBP2"/>
    <property type="match status" value="1"/>
</dbReference>
<dbReference type="EMBL" id="FZOR01000023">
    <property type="protein sequence ID" value="SNT32152.1"/>
    <property type="molecule type" value="Genomic_DNA"/>
</dbReference>
<evidence type="ECO:0000256" key="1">
    <source>
        <dbReference type="ARBA" id="ARBA00004141"/>
    </source>
</evidence>
<dbReference type="GO" id="GO:0005886">
    <property type="term" value="C:plasma membrane"/>
    <property type="evidence" value="ECO:0007669"/>
    <property type="project" value="UniProtKB-SubCell"/>
</dbReference>
<keyword evidence="4 6" id="KW-1133">Transmembrane helix</keyword>
<evidence type="ECO:0000313" key="8">
    <source>
        <dbReference type="EMBL" id="SNT32152.1"/>
    </source>
</evidence>
<keyword evidence="2 6" id="KW-0813">Transport</keyword>
<dbReference type="Gene3D" id="1.10.3720.10">
    <property type="entry name" value="MetI-like"/>
    <property type="match status" value="1"/>
</dbReference>
<dbReference type="PANTHER" id="PTHR30177">
    <property type="entry name" value="GLYCINE BETAINE/L-PROLINE TRANSPORT SYSTEM PERMEASE PROTEIN PROW"/>
    <property type="match status" value="1"/>
</dbReference>
<name>A0A239LQH0_9ACTN</name>
<feature type="transmembrane region" description="Helical" evidence="6">
    <location>
        <begin position="35"/>
        <end position="57"/>
    </location>
</feature>
<feature type="transmembrane region" description="Helical" evidence="6">
    <location>
        <begin position="133"/>
        <end position="151"/>
    </location>
</feature>
<sequence length="228" mass="24145">MNDVWHQIDLFWTWLTASSQWHGADGIPHRLLQHLYYSGVSLAAAAVIGLALGLLIGHTGRGGFLAITLANFARAIPTFGLILFIVVIEYSITPVLVALVALAVPPILVNTFEGIRGVDADAKDAARGMGMTGWGVLWHAELPMALPLILLGLRTSAIQVVATATIAAYPGFGGLGRYIIDGLARNDYQLVIGGTVLVVLLALIVQFVFAALRRVVISPGLLGSARSS</sequence>
<dbReference type="GO" id="GO:0031460">
    <property type="term" value="P:glycine betaine transport"/>
    <property type="evidence" value="ECO:0007669"/>
    <property type="project" value="TreeGrafter"/>
</dbReference>
<dbReference type="PROSITE" id="PS50928">
    <property type="entry name" value="ABC_TM1"/>
    <property type="match status" value="1"/>
</dbReference>
<protein>
    <submittedName>
        <fullName evidence="8">Osmoprotectant transport system permease protein</fullName>
    </submittedName>
</protein>
<dbReference type="RefSeq" id="WP_089328176.1">
    <property type="nucleotide sequence ID" value="NZ_FZOR01000023.1"/>
</dbReference>
<feature type="transmembrane region" description="Helical" evidence="6">
    <location>
        <begin position="157"/>
        <end position="178"/>
    </location>
</feature>
<comment type="similarity">
    <text evidence="6">Belongs to the binding-protein-dependent transport system permease family.</text>
</comment>
<dbReference type="InterPro" id="IPR035906">
    <property type="entry name" value="MetI-like_sf"/>
</dbReference>
<evidence type="ECO:0000256" key="2">
    <source>
        <dbReference type="ARBA" id="ARBA00022448"/>
    </source>
</evidence>
<keyword evidence="5 6" id="KW-0472">Membrane</keyword>
<evidence type="ECO:0000256" key="4">
    <source>
        <dbReference type="ARBA" id="ARBA00022989"/>
    </source>
</evidence>
<dbReference type="InterPro" id="IPR000515">
    <property type="entry name" value="MetI-like"/>
</dbReference>
<evidence type="ECO:0000256" key="3">
    <source>
        <dbReference type="ARBA" id="ARBA00022692"/>
    </source>
</evidence>
<comment type="subcellular location">
    <subcellularLocation>
        <location evidence="6">Cell membrane</location>
        <topology evidence="6">Multi-pass membrane protein</topology>
    </subcellularLocation>
    <subcellularLocation>
        <location evidence="1">Membrane</location>
        <topology evidence="1">Multi-pass membrane protein</topology>
    </subcellularLocation>
</comment>
<accession>A0A239LQH0</accession>
<evidence type="ECO:0000313" key="9">
    <source>
        <dbReference type="Proteomes" id="UP000198318"/>
    </source>
</evidence>
<dbReference type="Proteomes" id="UP000198318">
    <property type="component" value="Unassembled WGS sequence"/>
</dbReference>
<keyword evidence="9" id="KW-1185">Reference proteome</keyword>
<feature type="transmembrane region" description="Helical" evidence="6">
    <location>
        <begin position="190"/>
        <end position="212"/>
    </location>
</feature>
<dbReference type="Pfam" id="PF00528">
    <property type="entry name" value="BPD_transp_1"/>
    <property type="match status" value="1"/>
</dbReference>
<evidence type="ECO:0000256" key="5">
    <source>
        <dbReference type="ARBA" id="ARBA00023136"/>
    </source>
</evidence>
<organism evidence="8 9">
    <name type="scientific">Actinomadura meyerae</name>
    <dbReference type="NCBI Taxonomy" id="240840"/>
    <lineage>
        <taxon>Bacteria</taxon>
        <taxon>Bacillati</taxon>
        <taxon>Actinomycetota</taxon>
        <taxon>Actinomycetes</taxon>
        <taxon>Streptosporangiales</taxon>
        <taxon>Thermomonosporaceae</taxon>
        <taxon>Actinomadura</taxon>
    </lineage>
</organism>
<dbReference type="GO" id="GO:0055085">
    <property type="term" value="P:transmembrane transport"/>
    <property type="evidence" value="ECO:0007669"/>
    <property type="project" value="InterPro"/>
</dbReference>
<dbReference type="PANTHER" id="PTHR30177:SF33">
    <property type="entry name" value="POSSIBLE OSMOPROTECTANT (GLYCINE BETAINE_CARNITINE_CHOLINE_L-PROLINE) TRANSPORT INTEGRAL MEMBRANE PROTEIN ABC TRANSPORTER PROZ"/>
    <property type="match status" value="1"/>
</dbReference>
<dbReference type="InterPro" id="IPR051204">
    <property type="entry name" value="ABC_transp_perm/SBD"/>
</dbReference>
<keyword evidence="3 6" id="KW-0812">Transmembrane</keyword>
<dbReference type="AlphaFoldDB" id="A0A239LQH0"/>
<evidence type="ECO:0000256" key="6">
    <source>
        <dbReference type="RuleBase" id="RU363032"/>
    </source>
</evidence>
<feature type="domain" description="ABC transmembrane type-1" evidence="7">
    <location>
        <begin position="31"/>
        <end position="209"/>
    </location>
</feature>
<dbReference type="SUPFAM" id="SSF161098">
    <property type="entry name" value="MetI-like"/>
    <property type="match status" value="1"/>
</dbReference>
<evidence type="ECO:0000259" key="7">
    <source>
        <dbReference type="PROSITE" id="PS50928"/>
    </source>
</evidence>
<proteinExistence type="inferred from homology"/>
<gene>
    <name evidence="8" type="ORF">SAMN05443665_1023103</name>
</gene>
<dbReference type="OrthoDB" id="5244012at2"/>
<reference evidence="8 9" key="1">
    <citation type="submission" date="2017-06" db="EMBL/GenBank/DDBJ databases">
        <authorList>
            <person name="Kim H.J."/>
            <person name="Triplett B.A."/>
        </authorList>
    </citation>
    <scope>NUCLEOTIDE SEQUENCE [LARGE SCALE GENOMIC DNA]</scope>
    <source>
        <strain evidence="8 9">DSM 44715</strain>
    </source>
</reference>